<dbReference type="AlphaFoldDB" id="A0A917HR11"/>
<dbReference type="EMBL" id="BMHY01000016">
    <property type="protein sequence ID" value="GGG86333.1"/>
    <property type="molecule type" value="Genomic_DNA"/>
</dbReference>
<organism evidence="1 2">
    <name type="scientific">Paenibacillus radicis</name>
    <name type="common">ex Gao et al. 2016</name>
    <dbReference type="NCBI Taxonomy" id="1737354"/>
    <lineage>
        <taxon>Bacteria</taxon>
        <taxon>Bacillati</taxon>
        <taxon>Bacillota</taxon>
        <taxon>Bacilli</taxon>
        <taxon>Bacillales</taxon>
        <taxon>Paenibacillaceae</taxon>
        <taxon>Paenibacillus</taxon>
    </lineage>
</organism>
<comment type="caution">
    <text evidence="1">The sequence shown here is derived from an EMBL/GenBank/DDBJ whole genome shotgun (WGS) entry which is preliminary data.</text>
</comment>
<evidence type="ECO:0000313" key="2">
    <source>
        <dbReference type="Proteomes" id="UP000600247"/>
    </source>
</evidence>
<dbReference type="Proteomes" id="UP000600247">
    <property type="component" value="Unassembled WGS sequence"/>
</dbReference>
<evidence type="ECO:0000313" key="1">
    <source>
        <dbReference type="EMBL" id="GGG86333.1"/>
    </source>
</evidence>
<reference evidence="1 2" key="1">
    <citation type="journal article" date="2014" name="Int. J. Syst. Evol. Microbiol.">
        <title>Complete genome sequence of Corynebacterium casei LMG S-19264T (=DSM 44701T), isolated from a smear-ripened cheese.</title>
        <authorList>
            <consortium name="US DOE Joint Genome Institute (JGI-PGF)"/>
            <person name="Walter F."/>
            <person name="Albersmeier A."/>
            <person name="Kalinowski J."/>
            <person name="Ruckert C."/>
        </authorList>
    </citation>
    <scope>NUCLEOTIDE SEQUENCE [LARGE SCALE GENOMIC DNA]</scope>
    <source>
        <strain evidence="1 2">CGMCC 1.15286</strain>
    </source>
</reference>
<proteinExistence type="predicted"/>
<keyword evidence="2" id="KW-1185">Reference proteome</keyword>
<dbReference type="RefSeq" id="WP_188892481.1">
    <property type="nucleotide sequence ID" value="NZ_BMHY01000016.1"/>
</dbReference>
<accession>A0A917HR11</accession>
<protein>
    <submittedName>
        <fullName evidence="1">Uncharacterized protein</fullName>
    </submittedName>
</protein>
<name>A0A917HR11_9BACL</name>
<sequence length="171" mass="19855">MGVKFTAIFNNNNSTFEKIENLKRKLKLEWSKKRSEDNSLDWSTIYCDDPKEHFERYGHVGLMGSNGDLLNISSNLIELQSEVDWFAFLKFPETREEVRADCLLIAGMVGNPIYLPDSYSYSSFVFEGNTFDDVLSSLQKKYGEPMKDIACMLIQNEFYWETTGYYIDSLI</sequence>
<gene>
    <name evidence="1" type="ORF">GCM10010918_50650</name>
</gene>